<accession>A0ABX1TKH1</accession>
<dbReference type="Pfam" id="PF23709">
    <property type="entry name" value="MftA"/>
    <property type="match status" value="1"/>
</dbReference>
<proteinExistence type="predicted"/>
<comment type="caution">
    <text evidence="1">The sequence shown here is derived from an EMBL/GenBank/DDBJ whole genome shotgun (WGS) entry which is preliminary data.</text>
</comment>
<dbReference type="EMBL" id="SPMZ01000014">
    <property type="protein sequence ID" value="NMQ18599.1"/>
    <property type="molecule type" value="Genomic_DNA"/>
</dbReference>
<gene>
    <name evidence="1" type="primary">mftA</name>
    <name evidence="1" type="ORF">E4P82_04920</name>
</gene>
<dbReference type="Proteomes" id="UP000760480">
    <property type="component" value="Unassembled WGS sequence"/>
</dbReference>
<protein>
    <submittedName>
        <fullName evidence="1">Mycofactocin</fullName>
    </submittedName>
</protein>
<organism evidence="1 2">
    <name type="scientific">Candidatus Competibacter phosphatis</name>
    <dbReference type="NCBI Taxonomy" id="221280"/>
    <lineage>
        <taxon>Bacteria</taxon>
        <taxon>Pseudomonadati</taxon>
        <taxon>Pseudomonadota</taxon>
        <taxon>Gammaproteobacteria</taxon>
        <taxon>Candidatus Competibacteraceae</taxon>
        <taxon>Candidatus Competibacter</taxon>
    </lineage>
</organism>
<keyword evidence="2" id="KW-1185">Reference proteome</keyword>
<sequence>MAEALARHPEPAVELPEVTEELLIEEVSIDGMCGVY</sequence>
<name>A0ABX1TKH1_9GAMM</name>
<evidence type="ECO:0000313" key="2">
    <source>
        <dbReference type="Proteomes" id="UP000760480"/>
    </source>
</evidence>
<evidence type="ECO:0000313" key="1">
    <source>
        <dbReference type="EMBL" id="NMQ18599.1"/>
    </source>
</evidence>
<dbReference type="InterPro" id="IPR023988">
    <property type="entry name" value="MftA"/>
</dbReference>
<dbReference type="NCBIfam" id="TIGR03969">
    <property type="entry name" value="mycofactocin"/>
    <property type="match status" value="1"/>
</dbReference>
<reference evidence="1 2" key="1">
    <citation type="submission" date="2019-03" db="EMBL/GenBank/DDBJ databases">
        <title>Metabolic reconstructions from genomes of highly enriched 'Candidatus Accumulibacter' and 'Candidatus Competibacter' bioreactor populations.</title>
        <authorList>
            <person name="Annavajhala M.K."/>
            <person name="Welles L."/>
            <person name="Abbas B."/>
            <person name="Sorokin D."/>
            <person name="Park H."/>
            <person name="Van Loosdrecht M."/>
            <person name="Chandran K."/>
        </authorList>
    </citation>
    <scope>NUCLEOTIDE SEQUENCE [LARGE SCALE GENOMIC DNA]</scope>
    <source>
        <strain evidence="1 2">SBR_G</strain>
    </source>
</reference>